<dbReference type="AlphaFoldDB" id="A0A346XZL4"/>
<dbReference type="OrthoDB" id="5147666at2"/>
<protein>
    <recommendedName>
        <fullName evidence="4">WxL domain-containing protein</fullName>
    </recommendedName>
</protein>
<evidence type="ECO:0000313" key="2">
    <source>
        <dbReference type="EMBL" id="AXV07661.1"/>
    </source>
</evidence>
<proteinExistence type="predicted"/>
<evidence type="ECO:0008006" key="4">
    <source>
        <dbReference type="Google" id="ProtNLM"/>
    </source>
</evidence>
<name>A0A346XZL4_9ACTN</name>
<keyword evidence="1" id="KW-0732">Signal</keyword>
<evidence type="ECO:0000313" key="3">
    <source>
        <dbReference type="Proteomes" id="UP000264006"/>
    </source>
</evidence>
<feature type="signal peptide" evidence="1">
    <location>
        <begin position="1"/>
        <end position="27"/>
    </location>
</feature>
<feature type="chain" id="PRO_5017022379" description="WxL domain-containing protein" evidence="1">
    <location>
        <begin position="28"/>
        <end position="174"/>
    </location>
</feature>
<keyword evidence="3" id="KW-1185">Reference proteome</keyword>
<gene>
    <name evidence="2" type="ORF">DVS28_a2982</name>
</gene>
<dbReference type="EMBL" id="CP031165">
    <property type="protein sequence ID" value="AXV07661.1"/>
    <property type="molecule type" value="Genomic_DNA"/>
</dbReference>
<sequence length="174" mass="16922">MIRRRPLLAATVAAASMLAFVAGPSGADETTITVTIAGGNLTIDAPATVTGSGGINSTVVVDVPTVAIDDGRGSLLGWTATASATDLTTGGGDEVGETILATTLLWGTDSITPAEGQTAISLPAGGSLGVSSVIAVGAPLVSPGEFTVDGAITVPVPLNARAGEYTGTLTTTIS</sequence>
<accession>A0A346XZL4</accession>
<organism evidence="2 3">
    <name type="scientific">Euzebya pacifica</name>
    <dbReference type="NCBI Taxonomy" id="1608957"/>
    <lineage>
        <taxon>Bacteria</taxon>
        <taxon>Bacillati</taxon>
        <taxon>Actinomycetota</taxon>
        <taxon>Nitriliruptoria</taxon>
        <taxon>Euzebyales</taxon>
    </lineage>
</organism>
<dbReference type="Proteomes" id="UP000264006">
    <property type="component" value="Chromosome"/>
</dbReference>
<dbReference type="RefSeq" id="WP_114592119.1">
    <property type="nucleotide sequence ID" value="NZ_CAXIBR010000056.1"/>
</dbReference>
<reference evidence="2 3" key="1">
    <citation type="submission" date="2018-09" db="EMBL/GenBank/DDBJ databases">
        <title>Complete genome sequence of Euzebya sp. DY32-46 isolated from seawater of Pacific Ocean.</title>
        <authorList>
            <person name="Xu L."/>
            <person name="Wu Y.-H."/>
            <person name="Xu X.-W."/>
        </authorList>
    </citation>
    <scope>NUCLEOTIDE SEQUENCE [LARGE SCALE GENOMIC DNA]</scope>
    <source>
        <strain evidence="2 3">DY32-46</strain>
    </source>
</reference>
<evidence type="ECO:0000256" key="1">
    <source>
        <dbReference type="SAM" id="SignalP"/>
    </source>
</evidence>
<dbReference type="KEGG" id="euz:DVS28_a2982"/>